<evidence type="ECO:0000313" key="1">
    <source>
        <dbReference type="EMBL" id="KKN12811.1"/>
    </source>
</evidence>
<accession>A0A0F9QI50</accession>
<sequence length="167" mass="19409">MECLETIDYRGYEIKVYQDESAENPITEWDGNVEFCCWHSRYDLGNSDRFGNESGEVEDCEAYAKETGSLLYPLFIYEHGGIALSLGREYPFDCQWDSGQLGYILIDREWMKEHFGNKYFTEKMKSRMRKAAENGVKLYNQYLSGAVYGYNIDDSVGDSCYGFYGYD</sequence>
<reference evidence="1" key="1">
    <citation type="journal article" date="2015" name="Nature">
        <title>Complex archaea that bridge the gap between prokaryotes and eukaryotes.</title>
        <authorList>
            <person name="Spang A."/>
            <person name="Saw J.H."/>
            <person name="Jorgensen S.L."/>
            <person name="Zaremba-Niedzwiedzka K."/>
            <person name="Martijn J."/>
            <person name="Lind A.E."/>
            <person name="van Eijk R."/>
            <person name="Schleper C."/>
            <person name="Guy L."/>
            <person name="Ettema T.J."/>
        </authorList>
    </citation>
    <scope>NUCLEOTIDE SEQUENCE</scope>
</reference>
<proteinExistence type="predicted"/>
<gene>
    <name evidence="1" type="ORF">LCGC14_1012850</name>
</gene>
<comment type="caution">
    <text evidence="1">The sequence shown here is derived from an EMBL/GenBank/DDBJ whole genome shotgun (WGS) entry which is preliminary data.</text>
</comment>
<dbReference type="AlphaFoldDB" id="A0A0F9QI50"/>
<dbReference type="EMBL" id="LAZR01003991">
    <property type="protein sequence ID" value="KKN12811.1"/>
    <property type="molecule type" value="Genomic_DNA"/>
</dbReference>
<feature type="non-terminal residue" evidence="1">
    <location>
        <position position="167"/>
    </location>
</feature>
<protein>
    <submittedName>
        <fullName evidence="1">Uncharacterized protein</fullName>
    </submittedName>
</protein>
<name>A0A0F9QI50_9ZZZZ</name>
<organism evidence="1">
    <name type="scientific">marine sediment metagenome</name>
    <dbReference type="NCBI Taxonomy" id="412755"/>
    <lineage>
        <taxon>unclassified sequences</taxon>
        <taxon>metagenomes</taxon>
        <taxon>ecological metagenomes</taxon>
    </lineage>
</organism>